<name>A0A3A9AIL8_9FIRM</name>
<feature type="domain" description="HD" evidence="2">
    <location>
        <begin position="75"/>
        <end position="186"/>
    </location>
</feature>
<dbReference type="SUPFAM" id="SSF109604">
    <property type="entry name" value="HD-domain/PDEase-like"/>
    <property type="match status" value="1"/>
</dbReference>
<dbReference type="NCBIfam" id="TIGR01353">
    <property type="entry name" value="dGTP_triPase"/>
    <property type="match status" value="1"/>
</dbReference>
<organism evidence="3 4">
    <name type="scientific">Parablautia intestinalis</name>
    <dbReference type="NCBI Taxonomy" id="2320100"/>
    <lineage>
        <taxon>Bacteria</taxon>
        <taxon>Bacillati</taxon>
        <taxon>Bacillota</taxon>
        <taxon>Clostridia</taxon>
        <taxon>Lachnospirales</taxon>
        <taxon>Lachnospiraceae</taxon>
        <taxon>Parablautia</taxon>
    </lineage>
</organism>
<dbReference type="InterPro" id="IPR006674">
    <property type="entry name" value="HD_domain"/>
</dbReference>
<dbReference type="SMART" id="SM00471">
    <property type="entry name" value="HDc"/>
    <property type="match status" value="1"/>
</dbReference>
<evidence type="ECO:0000313" key="3">
    <source>
        <dbReference type="EMBL" id="RKI91138.1"/>
    </source>
</evidence>
<dbReference type="GO" id="GO:0016793">
    <property type="term" value="F:triphosphoric monoester hydrolase activity"/>
    <property type="evidence" value="ECO:0007669"/>
    <property type="project" value="InterPro"/>
</dbReference>
<dbReference type="EMBL" id="RAYQ01000011">
    <property type="protein sequence ID" value="RKI91138.1"/>
    <property type="molecule type" value="Genomic_DNA"/>
</dbReference>
<dbReference type="Gene3D" id="1.10.3210.10">
    <property type="entry name" value="Hypothetical protein af1432"/>
    <property type="match status" value="1"/>
</dbReference>
<dbReference type="InterPro" id="IPR026875">
    <property type="entry name" value="PHydrolase_assoc_dom"/>
</dbReference>
<accession>A0A3A9AIL8</accession>
<gene>
    <name evidence="3" type="ORF">D7V94_11630</name>
</gene>
<dbReference type="RefSeq" id="WP_120469909.1">
    <property type="nucleotide sequence ID" value="NZ_RAYQ01000011.1"/>
</dbReference>
<dbReference type="InterPro" id="IPR051094">
    <property type="entry name" value="Diverse_Catalytic_Enzymes"/>
</dbReference>
<dbReference type="PANTHER" id="PTHR35795:SF1">
    <property type="entry name" value="BIS(5'-NUCLEOSYL)-TETRAPHOSPHATASE, SYMMETRICAL"/>
    <property type="match status" value="1"/>
</dbReference>
<evidence type="ECO:0000259" key="2">
    <source>
        <dbReference type="PROSITE" id="PS51831"/>
    </source>
</evidence>
<dbReference type="Proteomes" id="UP000280696">
    <property type="component" value="Unassembled WGS sequence"/>
</dbReference>
<keyword evidence="1 3" id="KW-0378">Hydrolase</keyword>
<sequence>MNIRENLEQFEVDYLSPYAAHSRDSKGRLRAEEQCDIRPVYQRDRDRILHSKSFRRLKDKTQVFLSPEGDHYRTRLTHTLEVSQNARTIAKALRMNEDLVEAIALGHDLGHTPFGHAGERALNEVCPYGFCHSEQSVRTIDLLEKGGAGLNLTMEVRDGILNHQTKGMPYTLEGRIVRFSDKIAYIHHDMDDAIRAGILKESDVPKEIGDVIGYTTGERLDHFIHDLVTTSYGKADILMSGPVAKAMQKLRRFMFERVYENKEAKSEEGKAEVLIQTLYSHYKKHFERLPDDYKNLVKKGEPEEKVVCDYIGAMTDRFAIAKYEEIYIPKSWHG</sequence>
<dbReference type="InterPro" id="IPR003607">
    <property type="entry name" value="HD/PDEase_dom"/>
</dbReference>
<evidence type="ECO:0000313" key="4">
    <source>
        <dbReference type="Proteomes" id="UP000280696"/>
    </source>
</evidence>
<dbReference type="InterPro" id="IPR006261">
    <property type="entry name" value="dGTPase"/>
</dbReference>
<reference evidence="3 4" key="1">
    <citation type="submission" date="2018-09" db="EMBL/GenBank/DDBJ databases">
        <title>Murine metabolic-syndrome-specific gut microbial biobank.</title>
        <authorList>
            <person name="Liu C."/>
        </authorList>
    </citation>
    <scope>NUCLEOTIDE SEQUENCE [LARGE SCALE GENOMIC DNA]</scope>
    <source>
        <strain evidence="3 4">0.1xD8-82</strain>
    </source>
</reference>
<dbReference type="Pfam" id="PF01966">
    <property type="entry name" value="HD"/>
    <property type="match status" value="1"/>
</dbReference>
<protein>
    <submittedName>
        <fullName evidence="3">Deoxyguanosinetriphosphate triphosphohydrolase</fullName>
    </submittedName>
</protein>
<dbReference type="OrthoDB" id="9803619at2"/>
<dbReference type="CDD" id="cd00077">
    <property type="entry name" value="HDc"/>
    <property type="match status" value="1"/>
</dbReference>
<dbReference type="AlphaFoldDB" id="A0A3A9AIL8"/>
<keyword evidence="4" id="KW-1185">Reference proteome</keyword>
<comment type="caution">
    <text evidence="3">The sequence shown here is derived from an EMBL/GenBank/DDBJ whole genome shotgun (WGS) entry which is preliminary data.</text>
</comment>
<dbReference type="Pfam" id="PF13286">
    <property type="entry name" value="HD_assoc"/>
    <property type="match status" value="1"/>
</dbReference>
<evidence type="ECO:0000256" key="1">
    <source>
        <dbReference type="ARBA" id="ARBA00022801"/>
    </source>
</evidence>
<dbReference type="PROSITE" id="PS51831">
    <property type="entry name" value="HD"/>
    <property type="match status" value="1"/>
</dbReference>
<dbReference type="NCBIfam" id="NF002327">
    <property type="entry name" value="PRK01286.1-2"/>
    <property type="match status" value="1"/>
</dbReference>
<proteinExistence type="predicted"/>
<dbReference type="PANTHER" id="PTHR35795">
    <property type="entry name" value="SLR1885 PROTEIN"/>
    <property type="match status" value="1"/>
</dbReference>